<dbReference type="InterPro" id="IPR021441">
    <property type="entry name" value="DUF3090"/>
</dbReference>
<dbReference type="RefSeq" id="WP_160952376.1">
    <property type="nucleotide sequence ID" value="NZ_WWEQ01000007.1"/>
</dbReference>
<accession>A0A6N9H532</accession>
<evidence type="ECO:0000313" key="1">
    <source>
        <dbReference type="EMBL" id="MYM18941.1"/>
    </source>
</evidence>
<dbReference type="EMBL" id="WWEQ01000007">
    <property type="protein sequence ID" value="MYM18941.1"/>
    <property type="molecule type" value="Genomic_DNA"/>
</dbReference>
<sequence length="190" mass="20375">MASRSFDFSHPDRFVVGTVGLPGKRTFFLQAVGDGSVVTVTLEKEQVEMLGERMNELLDMVRARGGAGRAVPAAADPELADNAGLEMPVDPEFRVGTMSLGWDTAEDHLLVECLELTAEDTEAGVTADPEDDAEDEKRAALRVILTGPAAREFARRADQVVSAGRADCPFCALPLDPEGHLCPRANGIPR</sequence>
<comment type="caution">
    <text evidence="1">The sequence shown here is derived from an EMBL/GenBank/DDBJ whole genome shotgun (WGS) entry which is preliminary data.</text>
</comment>
<name>A0A6N9H532_9MICO</name>
<proteinExistence type="predicted"/>
<organism evidence="1 2">
    <name type="scientific">Brevibacterium rongguiense</name>
    <dbReference type="NCBI Taxonomy" id="2695267"/>
    <lineage>
        <taxon>Bacteria</taxon>
        <taxon>Bacillati</taxon>
        <taxon>Actinomycetota</taxon>
        <taxon>Actinomycetes</taxon>
        <taxon>Micrococcales</taxon>
        <taxon>Brevibacteriaceae</taxon>
        <taxon>Brevibacterium</taxon>
    </lineage>
</organism>
<gene>
    <name evidence="1" type="ORF">GSY69_02835</name>
</gene>
<dbReference type="NCBIfam" id="TIGR03847">
    <property type="entry name" value="conserved hypothetical protein"/>
    <property type="match status" value="1"/>
</dbReference>
<keyword evidence="2" id="KW-1185">Reference proteome</keyword>
<dbReference type="AlphaFoldDB" id="A0A6N9H532"/>
<dbReference type="Proteomes" id="UP000469215">
    <property type="component" value="Unassembled WGS sequence"/>
</dbReference>
<dbReference type="Pfam" id="PF11290">
    <property type="entry name" value="DUF3090"/>
    <property type="match status" value="1"/>
</dbReference>
<evidence type="ECO:0000313" key="2">
    <source>
        <dbReference type="Proteomes" id="UP000469215"/>
    </source>
</evidence>
<reference evidence="1 2" key="1">
    <citation type="submission" date="2020-01" db="EMBL/GenBank/DDBJ databases">
        <authorList>
            <person name="Deng T."/>
        </authorList>
    </citation>
    <scope>NUCLEOTIDE SEQUENCE [LARGE SCALE GENOMIC DNA]</scope>
    <source>
        <strain evidence="1 2">5221</strain>
    </source>
</reference>
<protein>
    <submittedName>
        <fullName evidence="1">DUF3090 family protein</fullName>
    </submittedName>
</protein>